<organism evidence="2 3">
    <name type="scientific">Zopfia rhizophila CBS 207.26</name>
    <dbReference type="NCBI Taxonomy" id="1314779"/>
    <lineage>
        <taxon>Eukaryota</taxon>
        <taxon>Fungi</taxon>
        <taxon>Dikarya</taxon>
        <taxon>Ascomycota</taxon>
        <taxon>Pezizomycotina</taxon>
        <taxon>Dothideomycetes</taxon>
        <taxon>Dothideomycetes incertae sedis</taxon>
        <taxon>Zopfiaceae</taxon>
        <taxon>Zopfia</taxon>
    </lineage>
</organism>
<evidence type="ECO:0000256" key="1">
    <source>
        <dbReference type="SAM" id="MobiDB-lite"/>
    </source>
</evidence>
<evidence type="ECO:0000313" key="3">
    <source>
        <dbReference type="Proteomes" id="UP000800200"/>
    </source>
</evidence>
<sequence>MVILRSYVVHAPLKISTEVDGPTLDLAFGPPTHGRPRTLGLPDLQPTMVRVPTRTHSVSGPPSVHSILKGISCCCDLVKFHQFQLALMALRRNPKRKCRKEDPVVDVENDSSITVEDINVDPSSTVDTSRKYQRKSTKSRQVYANTGQPFRFCDLPREIRDHVYSYLVVCRQRKTSVVEAKAILRSQKKRASAQRTRERLNEKRAQAGRPPISPRGSAADPFIHSNILLTSKQLYHEAGDCMYQNNWFAISLDNFCYTDIKSTIDAPLSWDFSKITRMQIELQLKDSQRMNRYINWGSLFSAFSTLRFLRIIPTFHPRYYDWAHSELKTWESTHFVFRAFFRELLASIPGNINLKLGPSPCPEDDMQLEGRCHISTRLLRKMYLEIGKRRGIDTREHEGRDVSVGRAVECGEVVDGK</sequence>
<gene>
    <name evidence="2" type="ORF">K469DRAFT_399487</name>
</gene>
<dbReference type="PANTHER" id="PTHR38790">
    <property type="entry name" value="2EXR DOMAIN-CONTAINING PROTEIN-RELATED"/>
    <property type="match status" value="1"/>
</dbReference>
<name>A0A6A6DF66_9PEZI</name>
<dbReference type="Proteomes" id="UP000800200">
    <property type="component" value="Unassembled WGS sequence"/>
</dbReference>
<evidence type="ECO:0000313" key="2">
    <source>
        <dbReference type="EMBL" id="KAF2176630.1"/>
    </source>
</evidence>
<dbReference type="AlphaFoldDB" id="A0A6A6DF66"/>
<protein>
    <recommendedName>
        <fullName evidence="4">F-box domain-containing protein</fullName>
    </recommendedName>
</protein>
<dbReference type="PANTHER" id="PTHR38790:SF9">
    <property type="entry name" value="F-BOX DOMAIN-CONTAINING PROTEIN"/>
    <property type="match status" value="1"/>
</dbReference>
<keyword evidence="3" id="KW-1185">Reference proteome</keyword>
<dbReference type="OrthoDB" id="62952at2759"/>
<accession>A0A6A6DF66</accession>
<proteinExistence type="predicted"/>
<feature type="region of interest" description="Disordered" evidence="1">
    <location>
        <begin position="188"/>
        <end position="216"/>
    </location>
</feature>
<reference evidence="2" key="1">
    <citation type="journal article" date="2020" name="Stud. Mycol.">
        <title>101 Dothideomycetes genomes: a test case for predicting lifestyles and emergence of pathogens.</title>
        <authorList>
            <person name="Haridas S."/>
            <person name="Albert R."/>
            <person name="Binder M."/>
            <person name="Bloem J."/>
            <person name="Labutti K."/>
            <person name="Salamov A."/>
            <person name="Andreopoulos B."/>
            <person name="Baker S."/>
            <person name="Barry K."/>
            <person name="Bills G."/>
            <person name="Bluhm B."/>
            <person name="Cannon C."/>
            <person name="Castanera R."/>
            <person name="Culley D."/>
            <person name="Daum C."/>
            <person name="Ezra D."/>
            <person name="Gonzalez J."/>
            <person name="Henrissat B."/>
            <person name="Kuo A."/>
            <person name="Liang C."/>
            <person name="Lipzen A."/>
            <person name="Lutzoni F."/>
            <person name="Magnuson J."/>
            <person name="Mondo S."/>
            <person name="Nolan M."/>
            <person name="Ohm R."/>
            <person name="Pangilinan J."/>
            <person name="Park H.-J."/>
            <person name="Ramirez L."/>
            <person name="Alfaro M."/>
            <person name="Sun H."/>
            <person name="Tritt A."/>
            <person name="Yoshinaga Y."/>
            <person name="Zwiers L.-H."/>
            <person name="Turgeon B."/>
            <person name="Goodwin S."/>
            <person name="Spatafora J."/>
            <person name="Crous P."/>
            <person name="Grigoriev I."/>
        </authorList>
    </citation>
    <scope>NUCLEOTIDE SEQUENCE</scope>
    <source>
        <strain evidence="2">CBS 207.26</strain>
    </source>
</reference>
<feature type="compositionally biased region" description="Basic and acidic residues" evidence="1">
    <location>
        <begin position="195"/>
        <end position="205"/>
    </location>
</feature>
<dbReference type="EMBL" id="ML994704">
    <property type="protein sequence ID" value="KAF2176630.1"/>
    <property type="molecule type" value="Genomic_DNA"/>
</dbReference>
<evidence type="ECO:0008006" key="4">
    <source>
        <dbReference type="Google" id="ProtNLM"/>
    </source>
</evidence>